<keyword evidence="10" id="KW-1185">Reference proteome</keyword>
<protein>
    <submittedName>
        <fullName evidence="9">Aryl-alcohol oxidase-like protein</fullName>
    </submittedName>
</protein>
<dbReference type="EMBL" id="KZ293720">
    <property type="protein sequence ID" value="PBK82255.1"/>
    <property type="molecule type" value="Genomic_DNA"/>
</dbReference>
<evidence type="ECO:0000256" key="6">
    <source>
        <dbReference type="PIRSR" id="PIRSR000137-2"/>
    </source>
</evidence>
<dbReference type="GO" id="GO:0016614">
    <property type="term" value="F:oxidoreductase activity, acting on CH-OH group of donors"/>
    <property type="evidence" value="ECO:0007669"/>
    <property type="project" value="InterPro"/>
</dbReference>
<feature type="active site" description="Proton donor" evidence="5">
    <location>
        <position position="520"/>
    </location>
</feature>
<dbReference type="PIRSF" id="PIRSF000137">
    <property type="entry name" value="Alcohol_oxidase"/>
    <property type="match status" value="1"/>
</dbReference>
<accession>A0A2H3CGU4</accession>
<feature type="binding site" evidence="6">
    <location>
        <position position="257"/>
    </location>
    <ligand>
        <name>FAD</name>
        <dbReference type="ChEBI" id="CHEBI:57692"/>
    </ligand>
</feature>
<dbReference type="InterPro" id="IPR036188">
    <property type="entry name" value="FAD/NAD-bd_sf"/>
</dbReference>
<keyword evidence="4 6" id="KW-0274">FAD</keyword>
<evidence type="ECO:0000256" key="1">
    <source>
        <dbReference type="ARBA" id="ARBA00001974"/>
    </source>
</evidence>
<proteinExistence type="inferred from homology"/>
<comment type="cofactor">
    <cofactor evidence="1 6">
        <name>FAD</name>
        <dbReference type="ChEBI" id="CHEBI:57692"/>
    </cofactor>
</comment>
<evidence type="ECO:0000256" key="5">
    <source>
        <dbReference type="PIRSR" id="PIRSR000137-1"/>
    </source>
</evidence>
<sequence>MNSLLLLFLPLCSAAIYERVADLPAQDFDYIIVGGGTAGNVLANRLTEQPDISVLVLEAGRSTVDVLTSRVPFFCTSLTQTTFLDWNFTTTPQPGLNGRTFPYLRGFGLGGCSATNVMTYTRGSSQDYDRYARLSGDDGWGWDKMQPYFQRNERFVASADHHNTTGQYDPTVHSFEGITSVSLAEYPSVLDGRMIQATKELSDEFPFNMDYNSGYHLGIGWHQKTVGHGTRSSSETSYLGPEYIDRVNLYVLVDSHVTRILVENDSTVDQDSEPYFDSVEFTQDAGKTIHTASARKEIILSAGVIGTPHILLNSGVGHGNELSVLGITPTVHLPDVGKNLRDQVSMMVTWNVNDTQLIENVYWRNETLQEDALAEWQSNRTGFLANPPSNHLGFFRLGDELMDEESCAGNQTGHYELIFGGGLDVLPVPETGNYFTALVNILCPLSRGNITINSTNPLSPPVINPNTLSNEQDVVLMKHAIGGAQRFAAAPVWADYILELYTDLSDLEGSIRAQARPAGHSVGTASMSPRNAHWGVVDPDLRLKQARGVRVVDASVLPYVPAGHTQALVYVTAERAADLIKGGKSA</sequence>
<evidence type="ECO:0000313" key="10">
    <source>
        <dbReference type="Proteomes" id="UP000217790"/>
    </source>
</evidence>
<keyword evidence="3" id="KW-0285">Flavoprotein</keyword>
<reference evidence="10" key="1">
    <citation type="journal article" date="2017" name="Nat. Ecol. Evol.">
        <title>Genome expansion and lineage-specific genetic innovations in the forest pathogenic fungi Armillaria.</title>
        <authorList>
            <person name="Sipos G."/>
            <person name="Prasanna A.N."/>
            <person name="Walter M.C."/>
            <person name="O'Connor E."/>
            <person name="Balint B."/>
            <person name="Krizsan K."/>
            <person name="Kiss B."/>
            <person name="Hess J."/>
            <person name="Varga T."/>
            <person name="Slot J."/>
            <person name="Riley R."/>
            <person name="Boka B."/>
            <person name="Rigling D."/>
            <person name="Barry K."/>
            <person name="Lee J."/>
            <person name="Mihaltcheva S."/>
            <person name="LaButti K."/>
            <person name="Lipzen A."/>
            <person name="Waldron R."/>
            <person name="Moloney N.M."/>
            <person name="Sperisen C."/>
            <person name="Kredics L."/>
            <person name="Vagvoelgyi C."/>
            <person name="Patrignani A."/>
            <person name="Fitzpatrick D."/>
            <person name="Nagy I."/>
            <person name="Doyle S."/>
            <person name="Anderson J.B."/>
            <person name="Grigoriev I.V."/>
            <person name="Gueldener U."/>
            <person name="Muensterkoetter M."/>
            <person name="Nagy L.G."/>
        </authorList>
    </citation>
    <scope>NUCLEOTIDE SEQUENCE [LARGE SCALE GENOMIC DNA]</scope>
    <source>
        <strain evidence="10">Ar21-2</strain>
    </source>
</reference>
<dbReference type="SUPFAM" id="SSF54373">
    <property type="entry name" value="FAD-linked reductases, C-terminal domain"/>
    <property type="match status" value="1"/>
</dbReference>
<dbReference type="Proteomes" id="UP000217790">
    <property type="component" value="Unassembled WGS sequence"/>
</dbReference>
<dbReference type="SUPFAM" id="SSF51905">
    <property type="entry name" value="FAD/NAD(P)-binding domain"/>
    <property type="match status" value="1"/>
</dbReference>
<feature type="domain" description="Glucose-methanol-choline oxidoreductase N-terminal" evidence="7">
    <location>
        <begin position="28"/>
        <end position="344"/>
    </location>
</feature>
<dbReference type="Pfam" id="PF05199">
    <property type="entry name" value="GMC_oxred_C"/>
    <property type="match status" value="1"/>
</dbReference>
<dbReference type="AlphaFoldDB" id="A0A2H3CGU4"/>
<dbReference type="GO" id="GO:0050660">
    <property type="term" value="F:flavin adenine dinucleotide binding"/>
    <property type="evidence" value="ECO:0007669"/>
    <property type="project" value="InterPro"/>
</dbReference>
<evidence type="ECO:0000256" key="3">
    <source>
        <dbReference type="ARBA" id="ARBA00022630"/>
    </source>
</evidence>
<dbReference type="Pfam" id="PF00732">
    <property type="entry name" value="GMC_oxred_N"/>
    <property type="match status" value="1"/>
</dbReference>
<gene>
    <name evidence="9" type="ORF">ARMGADRAFT_1171090</name>
</gene>
<dbReference type="InterPro" id="IPR007867">
    <property type="entry name" value="GMC_OxRtase_C"/>
</dbReference>
<comment type="similarity">
    <text evidence="2">Belongs to the GMC oxidoreductase family.</text>
</comment>
<dbReference type="PANTHER" id="PTHR11552:SF147">
    <property type="entry name" value="CHOLINE DEHYDROGENASE, MITOCHONDRIAL"/>
    <property type="match status" value="1"/>
</dbReference>
<evidence type="ECO:0000256" key="2">
    <source>
        <dbReference type="ARBA" id="ARBA00010790"/>
    </source>
</evidence>
<dbReference type="InParanoid" id="A0A2H3CGU4"/>
<dbReference type="OMA" id="SPRNAHW"/>
<dbReference type="InterPro" id="IPR000172">
    <property type="entry name" value="GMC_OxRdtase_N"/>
</dbReference>
<organism evidence="9 10">
    <name type="scientific">Armillaria gallica</name>
    <name type="common">Bulbous honey fungus</name>
    <name type="synonym">Armillaria bulbosa</name>
    <dbReference type="NCBI Taxonomy" id="47427"/>
    <lineage>
        <taxon>Eukaryota</taxon>
        <taxon>Fungi</taxon>
        <taxon>Dikarya</taxon>
        <taxon>Basidiomycota</taxon>
        <taxon>Agaricomycotina</taxon>
        <taxon>Agaricomycetes</taxon>
        <taxon>Agaricomycetidae</taxon>
        <taxon>Agaricales</taxon>
        <taxon>Marasmiineae</taxon>
        <taxon>Physalacriaceae</taxon>
        <taxon>Armillaria</taxon>
    </lineage>
</organism>
<dbReference type="InterPro" id="IPR012132">
    <property type="entry name" value="GMC_OxRdtase"/>
</dbReference>
<evidence type="ECO:0000256" key="4">
    <source>
        <dbReference type="ARBA" id="ARBA00022827"/>
    </source>
</evidence>
<dbReference type="OrthoDB" id="269227at2759"/>
<feature type="domain" description="Glucose-methanol-choline oxidoreductase C-terminal" evidence="8">
    <location>
        <begin position="444"/>
        <end position="573"/>
    </location>
</feature>
<dbReference type="Gene3D" id="3.50.50.60">
    <property type="entry name" value="FAD/NAD(P)-binding domain"/>
    <property type="match status" value="1"/>
</dbReference>
<dbReference type="Gene3D" id="3.30.560.10">
    <property type="entry name" value="Glucose Oxidase, domain 3"/>
    <property type="match status" value="1"/>
</dbReference>
<dbReference type="STRING" id="47427.A0A2H3CGU4"/>
<feature type="active site" description="Proton acceptor" evidence="5">
    <location>
        <position position="564"/>
    </location>
</feature>
<evidence type="ECO:0000259" key="7">
    <source>
        <dbReference type="Pfam" id="PF00732"/>
    </source>
</evidence>
<dbReference type="PANTHER" id="PTHR11552">
    <property type="entry name" value="GLUCOSE-METHANOL-CHOLINE GMC OXIDOREDUCTASE"/>
    <property type="match status" value="1"/>
</dbReference>
<evidence type="ECO:0000259" key="8">
    <source>
        <dbReference type="Pfam" id="PF05199"/>
    </source>
</evidence>
<evidence type="ECO:0000313" key="9">
    <source>
        <dbReference type="EMBL" id="PBK82255.1"/>
    </source>
</evidence>
<name>A0A2H3CGU4_ARMGA</name>